<dbReference type="Pfam" id="PF01841">
    <property type="entry name" value="Transglut_core"/>
    <property type="match status" value="1"/>
</dbReference>
<evidence type="ECO:0000256" key="2">
    <source>
        <dbReference type="SAM" id="Phobius"/>
    </source>
</evidence>
<dbReference type="Pfam" id="PF11992">
    <property type="entry name" value="TgpA_N"/>
    <property type="match status" value="1"/>
</dbReference>
<evidence type="ECO:0000313" key="5">
    <source>
        <dbReference type="Proteomes" id="UP000268033"/>
    </source>
</evidence>
<feature type="transmembrane region" description="Helical" evidence="2">
    <location>
        <begin position="104"/>
        <end position="121"/>
    </location>
</feature>
<dbReference type="InterPro" id="IPR021878">
    <property type="entry name" value="TgpA_N"/>
</dbReference>
<evidence type="ECO:0000259" key="3">
    <source>
        <dbReference type="SMART" id="SM00460"/>
    </source>
</evidence>
<evidence type="ECO:0000256" key="1">
    <source>
        <dbReference type="SAM" id="MobiDB-lite"/>
    </source>
</evidence>
<dbReference type="PANTHER" id="PTHR42736:SF1">
    <property type="entry name" value="PROTEIN-GLUTAMINE GAMMA-GLUTAMYLTRANSFERASE"/>
    <property type="match status" value="1"/>
</dbReference>
<keyword evidence="2" id="KW-1133">Transmembrane helix</keyword>
<dbReference type="InterPro" id="IPR038765">
    <property type="entry name" value="Papain-like_cys_pep_sf"/>
</dbReference>
<dbReference type="Pfam" id="PF13559">
    <property type="entry name" value="DUF4129"/>
    <property type="match status" value="1"/>
</dbReference>
<dbReference type="InterPro" id="IPR052901">
    <property type="entry name" value="Bact_TGase-like"/>
</dbReference>
<dbReference type="InterPro" id="IPR002931">
    <property type="entry name" value="Transglutaminase-like"/>
</dbReference>
<comment type="caution">
    <text evidence="4">The sequence shown here is derived from an EMBL/GenBank/DDBJ whole genome shotgun (WGS) entry which is preliminary data.</text>
</comment>
<dbReference type="Gene3D" id="3.10.620.30">
    <property type="match status" value="1"/>
</dbReference>
<feature type="transmembrane region" description="Helical" evidence="2">
    <location>
        <begin position="30"/>
        <end position="49"/>
    </location>
</feature>
<reference evidence="4 5" key="1">
    <citation type="submission" date="2018-11" db="EMBL/GenBank/DDBJ databases">
        <title>Genomic Encyclopedia of Type Strains, Phase IV (KMG-IV): sequencing the most valuable type-strain genomes for metagenomic binning, comparative biology and taxonomic classification.</title>
        <authorList>
            <person name="Goeker M."/>
        </authorList>
    </citation>
    <scope>NUCLEOTIDE SEQUENCE [LARGE SCALE GENOMIC DNA]</scope>
    <source>
        <strain evidence="4 5">DSM 21945</strain>
    </source>
</reference>
<feature type="domain" description="Transglutaminase-like" evidence="3">
    <location>
        <begin position="391"/>
        <end position="462"/>
    </location>
</feature>
<sequence length="647" mass="71887">MRWYLPRRTLVLLIVSQLMAVLPTWDRVGLVLVAVNLFCLAWCSGICLGRFGQPPRWLLVALAVGGAVALGISLPGKGVYLAMVSLLVLGYSLKVLEIKAPRDLFALVLFGTFLLATNLVRYQSMAMALYLLLAALVQLSVLLSLQNTLPWPRLLKGMGRMSLASLPLTLLLFLLLPRLSPLWQMPDAQSGTTGLSDVMSPGDFSSLAQSTELAFRAELPWRPAGSSLYWRALTLEAFDGRAWRQADFRKAEEERASSPNPGQGRDWTLMMSPSSKPWLPVLDGSRPLSSGLVYTSDRRVLSKEPLAKTTQLKLRQGTPLRDKDSDAVLAFDQRLPQSGNPRARQLALSLRRQYPSDGALAQAMNRYFANPVFRYSLSPPPLGADAVDQFLFDTQTGFCGHYASALAFMLRAAGVPARVVAGYQGGQYVPEAGFYALYQYDAHAWVEAWLPPAGWTRFDPTAQVAPTRLSQGLSGLASNPAFSAGGGWLWQLKQQPAMKWLRYQAALMDYRWNRWVLNYGSGQREQLLSWLLGTSDWLPAALLFGGLLLGALLLMHWLTHRDRRQPLAEVSRLYLKGCKRIGLERLPGEGAEAYALRVAAAYPPLAAHWNHITGLYQRLRYAQAEPALVRELKRRVRALPRSVKMPT</sequence>
<feature type="transmembrane region" description="Helical" evidence="2">
    <location>
        <begin position="56"/>
        <end position="74"/>
    </location>
</feature>
<evidence type="ECO:0000313" key="4">
    <source>
        <dbReference type="EMBL" id="ROQ23328.1"/>
    </source>
</evidence>
<feature type="transmembrane region" description="Helical" evidence="2">
    <location>
        <begin position="537"/>
        <end position="558"/>
    </location>
</feature>
<feature type="region of interest" description="Disordered" evidence="1">
    <location>
        <begin position="249"/>
        <end position="270"/>
    </location>
</feature>
<dbReference type="AlphaFoldDB" id="A0A3N1P6M1"/>
<proteinExistence type="predicted"/>
<keyword evidence="2" id="KW-0472">Membrane</keyword>
<organism evidence="4 5">
    <name type="scientific">Gallaecimonas pentaromativorans</name>
    <dbReference type="NCBI Taxonomy" id="584787"/>
    <lineage>
        <taxon>Bacteria</taxon>
        <taxon>Pseudomonadati</taxon>
        <taxon>Pseudomonadota</taxon>
        <taxon>Gammaproteobacteria</taxon>
        <taxon>Enterobacterales</taxon>
        <taxon>Gallaecimonadaceae</taxon>
        <taxon>Gallaecimonas</taxon>
    </lineage>
</organism>
<dbReference type="PANTHER" id="PTHR42736">
    <property type="entry name" value="PROTEIN-GLUTAMINE GAMMA-GLUTAMYLTRANSFERASE"/>
    <property type="match status" value="1"/>
</dbReference>
<gene>
    <name evidence="4" type="ORF">EDC28_10866</name>
</gene>
<dbReference type="EMBL" id="RJUL01000008">
    <property type="protein sequence ID" value="ROQ23328.1"/>
    <property type="molecule type" value="Genomic_DNA"/>
</dbReference>
<dbReference type="RefSeq" id="WP_123422146.1">
    <property type="nucleotide sequence ID" value="NZ_RJUL01000008.1"/>
</dbReference>
<protein>
    <submittedName>
        <fullName evidence="4">Uncharacterized protein DUF4129</fullName>
    </submittedName>
</protein>
<dbReference type="STRING" id="584787.GCA_001247655_03779"/>
<keyword evidence="5" id="KW-1185">Reference proteome</keyword>
<dbReference type="SUPFAM" id="SSF54001">
    <property type="entry name" value="Cysteine proteinases"/>
    <property type="match status" value="1"/>
</dbReference>
<name>A0A3N1P6M1_9GAMM</name>
<dbReference type="Proteomes" id="UP000268033">
    <property type="component" value="Unassembled WGS sequence"/>
</dbReference>
<accession>A0A3N1P6M1</accession>
<dbReference type="SMART" id="SM00460">
    <property type="entry name" value="TGc"/>
    <property type="match status" value="1"/>
</dbReference>
<feature type="transmembrane region" description="Helical" evidence="2">
    <location>
        <begin position="127"/>
        <end position="145"/>
    </location>
</feature>
<dbReference type="InterPro" id="IPR025403">
    <property type="entry name" value="TgpA-like_C"/>
</dbReference>
<keyword evidence="2" id="KW-0812">Transmembrane</keyword>